<evidence type="ECO:0000256" key="4">
    <source>
        <dbReference type="RuleBase" id="RU367098"/>
    </source>
</evidence>
<feature type="transmembrane region" description="Helical" evidence="4">
    <location>
        <begin position="131"/>
        <end position="154"/>
    </location>
</feature>
<feature type="chain" id="PRO_5008603191" description="Altered inheritance of mitochondria protein 11" evidence="6">
    <location>
        <begin position="19"/>
        <end position="212"/>
    </location>
</feature>
<evidence type="ECO:0000313" key="7">
    <source>
        <dbReference type="EMBL" id="OBS23840.1"/>
    </source>
</evidence>
<feature type="signal peptide" evidence="6">
    <location>
        <begin position="1"/>
        <end position="18"/>
    </location>
</feature>
<keyword evidence="6" id="KW-0732">Signal</keyword>
<evidence type="ECO:0000313" key="8">
    <source>
        <dbReference type="Proteomes" id="UP000091967"/>
    </source>
</evidence>
<dbReference type="GO" id="GO:0016020">
    <property type="term" value="C:membrane"/>
    <property type="evidence" value="ECO:0007669"/>
    <property type="project" value="UniProtKB-SubCell"/>
</dbReference>
<gene>
    <name evidence="4" type="primary">AIM11</name>
    <name evidence="7" type="ORF">FPOA_04388</name>
</gene>
<protein>
    <recommendedName>
        <fullName evidence="4">Altered inheritance of mitochondria protein 11</fullName>
    </recommendedName>
</protein>
<comment type="similarity">
    <text evidence="4">Belongs to the AIM11 family.</text>
</comment>
<keyword evidence="3 4" id="KW-0472">Membrane</keyword>
<sequence>MPILASLVSSWLGVPAASENKPTPQQTQEATILSRQASPKTGSITTATSTPQTTRESPSSTISAHQQSTWERSFRQMGLLLTGAGFLAASVAVSRRSVLRMRKDSFPKFYSSNRNPVKVDMGERSFLAAQALGLATLNVMSFGVMLVGGISWSFDLASVAELRERTQAAVRRPGSVDPEDEKAMEELMEDLMGKLGMEKPQKPSDTPEENEK</sequence>
<dbReference type="Proteomes" id="UP000091967">
    <property type="component" value="Unassembled WGS sequence"/>
</dbReference>
<evidence type="ECO:0000256" key="1">
    <source>
        <dbReference type="ARBA" id="ARBA00022692"/>
    </source>
</evidence>
<feature type="compositionally biased region" description="Polar residues" evidence="5">
    <location>
        <begin position="58"/>
        <end position="67"/>
    </location>
</feature>
<dbReference type="EMBL" id="LYXU01000002">
    <property type="protein sequence ID" value="OBS23840.1"/>
    <property type="molecule type" value="Genomic_DNA"/>
</dbReference>
<proteinExistence type="inferred from homology"/>
<evidence type="ECO:0000256" key="5">
    <source>
        <dbReference type="SAM" id="MobiDB-lite"/>
    </source>
</evidence>
<feature type="compositionally biased region" description="Polar residues" evidence="5">
    <location>
        <begin position="20"/>
        <end position="40"/>
    </location>
</feature>
<comment type="caution">
    <text evidence="7">The sequence shown here is derived from an EMBL/GenBank/DDBJ whole genome shotgun (WGS) entry which is preliminary data.</text>
</comment>
<dbReference type="PANTHER" id="PTHR39136:SF1">
    <property type="entry name" value="ALTERED INHERITANCE OF MITOCHONDRIA PROTEIN 11"/>
    <property type="match status" value="1"/>
</dbReference>
<feature type="region of interest" description="Disordered" evidence="5">
    <location>
        <begin position="15"/>
        <end position="67"/>
    </location>
</feature>
<dbReference type="InterPro" id="IPR038814">
    <property type="entry name" value="AIM11"/>
</dbReference>
<evidence type="ECO:0000256" key="3">
    <source>
        <dbReference type="ARBA" id="ARBA00023136"/>
    </source>
</evidence>
<feature type="compositionally biased region" description="Low complexity" evidence="5">
    <location>
        <begin position="41"/>
        <end position="57"/>
    </location>
</feature>
<evidence type="ECO:0000256" key="2">
    <source>
        <dbReference type="ARBA" id="ARBA00022989"/>
    </source>
</evidence>
<dbReference type="AlphaFoldDB" id="A0A1B8ATP1"/>
<reference evidence="7 8" key="1">
    <citation type="submission" date="2016-06" db="EMBL/GenBank/DDBJ databases">
        <title>Living apart together: crosstalk between the core and supernumerary genomes in a fungal plant pathogen.</title>
        <authorList>
            <person name="Vanheule A."/>
            <person name="Audenaert K."/>
            <person name="Warris S."/>
            <person name="Van De Geest H."/>
            <person name="Schijlen E."/>
            <person name="Hofte M."/>
            <person name="De Saeger S."/>
            <person name="Haesaert G."/>
            <person name="Waalwijk C."/>
            <person name="Van Der Lee T."/>
        </authorList>
    </citation>
    <scope>NUCLEOTIDE SEQUENCE [LARGE SCALE GENOMIC DNA]</scope>
    <source>
        <strain evidence="7 8">2516</strain>
    </source>
</reference>
<organism evidence="7 8">
    <name type="scientific">Fusarium poae</name>
    <dbReference type="NCBI Taxonomy" id="36050"/>
    <lineage>
        <taxon>Eukaryota</taxon>
        <taxon>Fungi</taxon>
        <taxon>Dikarya</taxon>
        <taxon>Ascomycota</taxon>
        <taxon>Pezizomycotina</taxon>
        <taxon>Sordariomycetes</taxon>
        <taxon>Hypocreomycetidae</taxon>
        <taxon>Hypocreales</taxon>
        <taxon>Nectriaceae</taxon>
        <taxon>Fusarium</taxon>
    </lineage>
</organism>
<feature type="region of interest" description="Disordered" evidence="5">
    <location>
        <begin position="191"/>
        <end position="212"/>
    </location>
</feature>
<comment type="subcellular location">
    <subcellularLocation>
        <location evidence="4">Membrane</location>
        <topology evidence="4">Multi-pass membrane protein</topology>
    </subcellularLocation>
</comment>
<feature type="transmembrane region" description="Helical" evidence="4">
    <location>
        <begin position="74"/>
        <end position="93"/>
    </location>
</feature>
<dbReference type="STRING" id="36050.A0A1B8ATP1"/>
<accession>A0A1B8ATP1</accession>
<dbReference type="OMA" id="TNPHEYF"/>
<name>A0A1B8ATP1_FUSPO</name>
<dbReference type="GO" id="GO:0005739">
    <property type="term" value="C:mitochondrion"/>
    <property type="evidence" value="ECO:0007669"/>
    <property type="project" value="TreeGrafter"/>
</dbReference>
<keyword evidence="8" id="KW-1185">Reference proteome</keyword>
<dbReference type="PANTHER" id="PTHR39136">
    <property type="entry name" value="ALTERED INHERITANCE OF MITOCHONDRIA PROTEIN 11"/>
    <property type="match status" value="1"/>
</dbReference>
<keyword evidence="1 4" id="KW-0812">Transmembrane</keyword>
<keyword evidence="2 4" id="KW-1133">Transmembrane helix</keyword>
<dbReference type="OrthoDB" id="3558022at2759"/>
<evidence type="ECO:0000256" key="6">
    <source>
        <dbReference type="SAM" id="SignalP"/>
    </source>
</evidence>